<keyword evidence="3" id="KW-1185">Reference proteome</keyword>
<feature type="region of interest" description="Disordered" evidence="1">
    <location>
        <begin position="1"/>
        <end position="43"/>
    </location>
</feature>
<evidence type="ECO:0000313" key="3">
    <source>
        <dbReference type="Proteomes" id="UP001152795"/>
    </source>
</evidence>
<organism evidence="2 3">
    <name type="scientific">Paramuricea clavata</name>
    <name type="common">Red gorgonian</name>
    <name type="synonym">Violescent sea-whip</name>
    <dbReference type="NCBI Taxonomy" id="317549"/>
    <lineage>
        <taxon>Eukaryota</taxon>
        <taxon>Metazoa</taxon>
        <taxon>Cnidaria</taxon>
        <taxon>Anthozoa</taxon>
        <taxon>Octocorallia</taxon>
        <taxon>Malacalcyonacea</taxon>
        <taxon>Plexauridae</taxon>
        <taxon>Paramuricea</taxon>
    </lineage>
</organism>
<dbReference type="OrthoDB" id="413122at2759"/>
<dbReference type="Gene3D" id="3.30.40.10">
    <property type="entry name" value="Zinc/RING finger domain, C3HC4 (zinc finger)"/>
    <property type="match status" value="1"/>
</dbReference>
<feature type="region of interest" description="Disordered" evidence="1">
    <location>
        <begin position="539"/>
        <end position="559"/>
    </location>
</feature>
<feature type="region of interest" description="Disordered" evidence="1">
    <location>
        <begin position="1064"/>
        <end position="1151"/>
    </location>
</feature>
<evidence type="ECO:0000256" key="1">
    <source>
        <dbReference type="SAM" id="MobiDB-lite"/>
    </source>
</evidence>
<dbReference type="PANTHER" id="PTHR42264">
    <property type="entry name" value="EPHRIN_REC_LIKE DOMAIN-CONTAINING PROTEIN"/>
    <property type="match status" value="1"/>
</dbReference>
<proteinExistence type="predicted"/>
<accession>A0A6S7GPE0</accession>
<dbReference type="InterPro" id="IPR011011">
    <property type="entry name" value="Znf_FYVE_PHD"/>
</dbReference>
<dbReference type="SUPFAM" id="SSF57903">
    <property type="entry name" value="FYVE/PHD zinc finger"/>
    <property type="match status" value="1"/>
</dbReference>
<feature type="compositionally biased region" description="Polar residues" evidence="1">
    <location>
        <begin position="1080"/>
        <end position="1095"/>
    </location>
</feature>
<feature type="compositionally biased region" description="Basic and acidic residues" evidence="1">
    <location>
        <begin position="1096"/>
        <end position="1114"/>
    </location>
</feature>
<dbReference type="AlphaFoldDB" id="A0A6S7GPE0"/>
<protein>
    <submittedName>
        <fullName evidence="2">Uncharacterized protein</fullName>
    </submittedName>
</protein>
<dbReference type="InterPro" id="IPR013083">
    <property type="entry name" value="Znf_RING/FYVE/PHD"/>
</dbReference>
<dbReference type="Proteomes" id="UP001152795">
    <property type="component" value="Unassembled WGS sequence"/>
</dbReference>
<dbReference type="EMBL" id="CACRXK020002656">
    <property type="protein sequence ID" value="CAB3995394.1"/>
    <property type="molecule type" value="Genomic_DNA"/>
</dbReference>
<feature type="compositionally biased region" description="Polar residues" evidence="1">
    <location>
        <begin position="31"/>
        <end position="43"/>
    </location>
</feature>
<feature type="compositionally biased region" description="Polar residues" evidence="1">
    <location>
        <begin position="1"/>
        <end position="17"/>
    </location>
</feature>
<name>A0A6S7GPE0_PARCT</name>
<sequence>MEKKYNAQNETSHTPNSDMAFDYSEDDMEQTKNLNDSSSDNTMSEEFPLHKIETFIKEQSDSNSYMKEYNTDQKHTVINNNISEEPLPFAVETADNVGENVYNYDNNNNNNNNHSEKVGCVSNNFYEEDVTHRVSKRRRCVPKVFTPEDKNRNIWCLCQQGDKGFYLVCDVKKPGCLEFYHPACVGLNNLKSKVDGDKYSNCSDGKSYICPLCASQFSRKKWYNTDDLLSISKSSCDSDDDGSKIEEEAGSFQDVNQLHELHNSEENDLFHKNEVADDNGYVLSTMLTKDCENRFDNKCKQTCDFIINHFTDAYPSLSPIGSIEKDDISDEDFGSYFTDESLYGDDVAEMGNDNCDMVNNEDSPYDCEAEISNNGSNDTSTKSDSDNFVRNVEDAESDDIPVPHETLRRMMDCPTLPTGNTFFIAPIPTSACFRLTKEEWNRIRPNNEKPNTLRCPWTDIMARYMKESNNFCTFHFRRHYITKENSRKRNTPVVFYAFGHCIFEDCPCTFQLQMRREDLVTKKITVIYKGSVKHSAGERHSRFIKSDTRKDMSSKFHKGADKPSKVYQELKDSLSVNAKASGNRTSCGNQPSTMRKIASEGLQQTQLDKDVMNSMKKVMDELIKKEKERAMPPRAIEGFVHTISFFPLSVYMWTEDQVRLWHHLCAKDIAYLDATGTIVRDFMGKRVLYYAIVVRHPKEKTPPMPVAEMITNDHSAPSIRAFIERFRRDESKIFKGRQQIPRQMNTDYSKAIILAALKEFNCESLQDFLIRVFKILRMEASNEDFKFMVPHVGCSHFMSIMHRKLKAIVRSRKKGNSNRSTNTKCQEDDVWYRFNMYCVSLLVNARTLDEFDSILEDVATCLLNERQNNDVLKAFTRLWEMIHYMEDKDKAFNAEEASMQDESNIDVEGTNLEDEVYCNPFNRYYGKLIATYNKRASDNNNKGMSEDDDSDENHCAENRSYCPEFFAFLESYLPEMPLWSGVLLGSLDRYICYNPSEYNNLDDYPYLSFKSANARTEGYIEGMMRNLKQEDFPGRRRLRPDAFVLENYPRIRRRLTDFSDRFVSKKTKRRKMRTGKINDESSSVEHVNNNTTNASHESKTVEGERSCKKTEKVSKKLYKRKKIDNDIDSVRPVPPTHASNGSHVTNKGRKS</sequence>
<comment type="caution">
    <text evidence="2">The sequence shown here is derived from an EMBL/GenBank/DDBJ whole genome shotgun (WGS) entry which is preliminary data.</text>
</comment>
<gene>
    <name evidence="2" type="ORF">PACLA_8A034520</name>
</gene>
<reference evidence="2" key="1">
    <citation type="submission" date="2020-04" db="EMBL/GenBank/DDBJ databases">
        <authorList>
            <person name="Alioto T."/>
            <person name="Alioto T."/>
            <person name="Gomez Garrido J."/>
        </authorList>
    </citation>
    <scope>NUCLEOTIDE SEQUENCE</scope>
    <source>
        <strain evidence="2">A484AB</strain>
    </source>
</reference>
<evidence type="ECO:0000313" key="2">
    <source>
        <dbReference type="EMBL" id="CAB3995394.1"/>
    </source>
</evidence>
<feature type="compositionally biased region" description="Basic residues" evidence="1">
    <location>
        <begin position="1064"/>
        <end position="1074"/>
    </location>
</feature>